<evidence type="ECO:0000313" key="1">
    <source>
        <dbReference type="EMBL" id="GLW58528.1"/>
    </source>
</evidence>
<organism evidence="1 2">
    <name type="scientific">Kitasatospora phosalacinea</name>
    <dbReference type="NCBI Taxonomy" id="2065"/>
    <lineage>
        <taxon>Bacteria</taxon>
        <taxon>Bacillati</taxon>
        <taxon>Actinomycetota</taxon>
        <taxon>Actinomycetes</taxon>
        <taxon>Kitasatosporales</taxon>
        <taxon>Streptomycetaceae</taxon>
        <taxon>Kitasatospora</taxon>
    </lineage>
</organism>
<accession>A0A9W6USF2</accession>
<evidence type="ECO:0008006" key="3">
    <source>
        <dbReference type="Google" id="ProtNLM"/>
    </source>
</evidence>
<evidence type="ECO:0000313" key="2">
    <source>
        <dbReference type="Proteomes" id="UP001165143"/>
    </source>
</evidence>
<dbReference type="Proteomes" id="UP001165143">
    <property type="component" value="Unassembled WGS sequence"/>
</dbReference>
<dbReference type="AlphaFoldDB" id="A0A9W6USF2"/>
<dbReference type="RefSeq" id="WP_033255531.1">
    <property type="nucleotide sequence ID" value="NZ_BSRX01000054.1"/>
</dbReference>
<comment type="caution">
    <text evidence="1">The sequence shown here is derived from an EMBL/GenBank/DDBJ whole genome shotgun (WGS) entry which is preliminary data.</text>
</comment>
<reference evidence="1" key="1">
    <citation type="submission" date="2023-02" db="EMBL/GenBank/DDBJ databases">
        <title>Kitasatospora phosalacinea NBRC 14362.</title>
        <authorList>
            <person name="Ichikawa N."/>
            <person name="Sato H."/>
            <person name="Tonouchi N."/>
        </authorList>
    </citation>
    <scope>NUCLEOTIDE SEQUENCE</scope>
    <source>
        <strain evidence="1">NBRC 14362</strain>
    </source>
</reference>
<sequence length="78" mass="8501">MPDEPTRPRPPKPRDLDLAGAQWLGAADAPEGPQIAHVDGYIVMRHGGDPDAPPLIFDQDEWRAFQDGAANGEFNDLP</sequence>
<protein>
    <recommendedName>
        <fullName evidence="3">DUF397 domain-containing protein</fullName>
    </recommendedName>
</protein>
<dbReference type="EMBL" id="BSRX01000054">
    <property type="protein sequence ID" value="GLW58528.1"/>
    <property type="molecule type" value="Genomic_DNA"/>
</dbReference>
<dbReference type="OrthoDB" id="4299240at2"/>
<name>A0A9W6USF2_9ACTN</name>
<gene>
    <name evidence="1" type="ORF">Kpho01_65390</name>
</gene>
<proteinExistence type="predicted"/>